<keyword evidence="2" id="KW-1185">Reference proteome</keyword>
<dbReference type="EMBL" id="HM071924">
    <property type="protein sequence ID" value="ADI55368.1"/>
    <property type="molecule type" value="Genomic_DNA"/>
</dbReference>
<dbReference type="GeneID" id="9384612"/>
<sequence>MPEMSLFIVPIFSMRSYETGEYAVLKDGNFQLHLNRARPGDYLAYPRNSSDIKECIELFPELNFVPLWYKENAYETRKHFWSENEFVVDSLIEYYDCSGLVTDITGYDGAQTVQFNFNITMDPEVPRYYIDEFIDIDVSSVERSIYTTVLNQCQKDVLVSRGASSDKIFVDQKVINPAVIERYSEGLAPIKIDGIFHPFRISDKCYQFERVVDQAAAEGARLYITDPNDSFKREDYRPDVEIIKFKPSKVEYYQILKSRPHIIYHENPGLVFHPGLAEFIYFGAHIHSEHEMPSYEDVVC</sequence>
<dbReference type="Proteomes" id="UP000201129">
    <property type="component" value="Segment"/>
</dbReference>
<evidence type="ECO:0000313" key="2">
    <source>
        <dbReference type="Proteomes" id="UP000201129"/>
    </source>
</evidence>
<evidence type="ECO:0008006" key="3">
    <source>
        <dbReference type="Google" id="ProtNLM"/>
    </source>
</evidence>
<dbReference type="KEGG" id="vg:9384612"/>
<reference evidence="1 2" key="1">
    <citation type="journal article" date="2011" name="Arch. Virol.">
        <title>The complete genome sequence of a novel T4-like bacteriophage, IME08.</title>
        <authorList>
            <person name="Jiang H."/>
            <person name="Jiang X."/>
            <person name="Wang S."/>
            <person name="Li C."/>
            <person name="Chen B."/>
            <person name="An X."/>
            <person name="Mi Z."/>
            <person name="Chen J."/>
            <person name="Tong Y."/>
        </authorList>
    </citation>
    <scope>NUCLEOTIDE SEQUENCE [LARGE SCALE GENOMIC DNA]</scope>
</reference>
<name>D7RM52_9CAUD</name>
<dbReference type="RefSeq" id="YP_003734189.1">
    <property type="nucleotide sequence ID" value="NC_014260.1"/>
</dbReference>
<reference evidence="1 2" key="2">
    <citation type="journal article" date="2011" name="Virol. J.">
        <title>Sequence characteristics of T4-like bacteriophage IME08 benome termini revealed by high throughput sequencing.</title>
        <authorList>
            <person name="Jiang X."/>
            <person name="Jiang H."/>
            <person name="Li C."/>
            <person name="Wang S."/>
            <person name="Mi Z."/>
            <person name="An X."/>
            <person name="Chen J."/>
            <person name="Tong Y."/>
        </authorList>
    </citation>
    <scope>NUCLEOTIDE SEQUENCE [LARGE SCALE GENOMIC DNA]</scope>
</reference>
<dbReference type="OrthoDB" id="4578at10239"/>
<organism evidence="1 2">
    <name type="scientific">Escherichia phage IME08</name>
    <dbReference type="NCBI Taxonomy" id="698728"/>
    <lineage>
        <taxon>Viruses</taxon>
        <taxon>Duplodnaviria</taxon>
        <taxon>Heunggongvirae</taxon>
        <taxon>Uroviricota</taxon>
        <taxon>Caudoviricetes</taxon>
        <taxon>Pantevenvirales</taxon>
        <taxon>Straboviridae</taxon>
        <taxon>Tevenvirinae</taxon>
        <taxon>Dhakavirus</taxon>
        <taxon>Dhakavirus ime08</taxon>
    </lineage>
</organism>
<protein>
    <recommendedName>
        <fullName evidence="3">RNA polymerase binding protein</fullName>
    </recommendedName>
</protein>
<accession>D7RM52</accession>
<proteinExistence type="predicted"/>
<evidence type="ECO:0000313" key="1">
    <source>
        <dbReference type="EMBL" id="ADI55368.1"/>
    </source>
</evidence>